<gene>
    <name evidence="11" type="ORF">BJF92_21230</name>
</gene>
<dbReference type="InterPro" id="IPR036097">
    <property type="entry name" value="HisK_dim/P_sf"/>
</dbReference>
<comment type="catalytic activity">
    <reaction evidence="1">
        <text>ATP + protein L-histidine = ADP + protein N-phospho-L-histidine.</text>
        <dbReference type="EC" id="2.7.13.3"/>
    </reaction>
</comment>
<feature type="transmembrane region" description="Helical" evidence="9">
    <location>
        <begin position="57"/>
        <end position="75"/>
    </location>
</feature>
<evidence type="ECO:0000256" key="4">
    <source>
        <dbReference type="ARBA" id="ARBA00022679"/>
    </source>
</evidence>
<keyword evidence="7" id="KW-0067">ATP-binding</keyword>
<dbReference type="CDD" id="cd00082">
    <property type="entry name" value="HisKA"/>
    <property type="match status" value="1"/>
</dbReference>
<dbReference type="PANTHER" id="PTHR43065:SF10">
    <property type="entry name" value="PEROXIDE STRESS-ACTIVATED HISTIDINE KINASE MAK3"/>
    <property type="match status" value="1"/>
</dbReference>
<sequence length="359" mass="38137">MTRPALLRYLSESPLLWLAITLMAGLIFVADTLTKLEIAFAVLHVVVILLAVRSGRVGAILTVAGICIVLTLTSYGLTRHGNRDSGLANAALSLLAIGASTWLAVRLERLQARARHAQSDLARMSRIMLMGELSASIAHEVSQPVTAIAANGNAALRWLSADPPNEEEARRALTRIVADAGRAGDVVARVRRLVARAGPQAEPLDLTETVAEALAVMRGELRRNEIHLRTELDDALPQVMGDRVQLQQVVLNFVLNAIEAMAERPAEERDLLVSAAGDGKSVTVSVRDSGTGLGGEAQQRLFEAFFSTKPTGMGMGLAISRSIVEAHGGTIYAAPNYPTGAVFGFTLPAVRTQGEAGTA</sequence>
<keyword evidence="5" id="KW-0547">Nucleotide-binding</keyword>
<comment type="caution">
    <text evidence="11">The sequence shown here is derived from an EMBL/GenBank/DDBJ whole genome shotgun (WGS) entry which is preliminary data.</text>
</comment>
<dbReference type="Proteomes" id="UP000186143">
    <property type="component" value="Unassembled WGS sequence"/>
</dbReference>
<dbReference type="PROSITE" id="PS50109">
    <property type="entry name" value="HIS_KIN"/>
    <property type="match status" value="1"/>
</dbReference>
<dbReference type="PANTHER" id="PTHR43065">
    <property type="entry name" value="SENSOR HISTIDINE KINASE"/>
    <property type="match status" value="1"/>
</dbReference>
<evidence type="ECO:0000256" key="3">
    <source>
        <dbReference type="ARBA" id="ARBA00022553"/>
    </source>
</evidence>
<dbReference type="SMART" id="SM00388">
    <property type="entry name" value="HisKA"/>
    <property type="match status" value="1"/>
</dbReference>
<keyword evidence="9" id="KW-1133">Transmembrane helix</keyword>
<dbReference type="Gene3D" id="1.10.287.130">
    <property type="match status" value="1"/>
</dbReference>
<accession>A0A1Q9ANU8</accession>
<dbReference type="GO" id="GO:0000155">
    <property type="term" value="F:phosphorelay sensor kinase activity"/>
    <property type="evidence" value="ECO:0007669"/>
    <property type="project" value="InterPro"/>
</dbReference>
<feature type="transmembrane region" description="Helical" evidence="9">
    <location>
        <begin position="87"/>
        <end position="105"/>
    </location>
</feature>
<dbReference type="GO" id="GO:0004674">
    <property type="term" value="F:protein serine/threonine kinase activity"/>
    <property type="evidence" value="ECO:0007669"/>
    <property type="project" value="UniProtKB-KW"/>
</dbReference>
<dbReference type="AlphaFoldDB" id="A0A1Q9ANU8"/>
<dbReference type="GO" id="GO:0005524">
    <property type="term" value="F:ATP binding"/>
    <property type="evidence" value="ECO:0007669"/>
    <property type="project" value="UniProtKB-KW"/>
</dbReference>
<keyword evidence="9" id="KW-0812">Transmembrane</keyword>
<dbReference type="EMBL" id="MKIO01000020">
    <property type="protein sequence ID" value="OLP57033.1"/>
    <property type="molecule type" value="Genomic_DNA"/>
</dbReference>
<evidence type="ECO:0000313" key="11">
    <source>
        <dbReference type="EMBL" id="OLP57033.1"/>
    </source>
</evidence>
<feature type="transmembrane region" description="Helical" evidence="9">
    <location>
        <begin position="36"/>
        <end position="52"/>
    </location>
</feature>
<evidence type="ECO:0000256" key="5">
    <source>
        <dbReference type="ARBA" id="ARBA00022741"/>
    </source>
</evidence>
<dbReference type="Pfam" id="PF02518">
    <property type="entry name" value="HATPase_c"/>
    <property type="match status" value="1"/>
</dbReference>
<evidence type="ECO:0000259" key="10">
    <source>
        <dbReference type="PROSITE" id="PS50109"/>
    </source>
</evidence>
<dbReference type="SUPFAM" id="SSF55874">
    <property type="entry name" value="ATPase domain of HSP90 chaperone/DNA topoisomerase II/histidine kinase"/>
    <property type="match status" value="1"/>
</dbReference>
<dbReference type="InterPro" id="IPR004358">
    <property type="entry name" value="Sig_transdc_His_kin-like_C"/>
</dbReference>
<keyword evidence="8" id="KW-0902">Two-component regulatory system</keyword>
<dbReference type="SMART" id="SM00387">
    <property type="entry name" value="HATPase_c"/>
    <property type="match status" value="1"/>
</dbReference>
<dbReference type="STRING" id="1672749.BJF92_21230"/>
<evidence type="ECO:0000256" key="9">
    <source>
        <dbReference type="SAM" id="Phobius"/>
    </source>
</evidence>
<feature type="domain" description="Histidine kinase" evidence="10">
    <location>
        <begin position="136"/>
        <end position="351"/>
    </location>
</feature>
<evidence type="ECO:0000256" key="1">
    <source>
        <dbReference type="ARBA" id="ARBA00000085"/>
    </source>
</evidence>
<name>A0A1Q9ANU8_9HYPH</name>
<dbReference type="SUPFAM" id="SSF47384">
    <property type="entry name" value="Homodimeric domain of signal transducing histidine kinase"/>
    <property type="match status" value="1"/>
</dbReference>
<evidence type="ECO:0000256" key="2">
    <source>
        <dbReference type="ARBA" id="ARBA00012438"/>
    </source>
</evidence>
<dbReference type="OrthoDB" id="226486at2"/>
<dbReference type="EC" id="2.7.13.3" evidence="2"/>
<keyword evidence="4" id="KW-0808">Transferase</keyword>
<dbReference type="InterPro" id="IPR005467">
    <property type="entry name" value="His_kinase_dom"/>
</dbReference>
<evidence type="ECO:0000256" key="6">
    <source>
        <dbReference type="ARBA" id="ARBA00022777"/>
    </source>
</evidence>
<evidence type="ECO:0000256" key="7">
    <source>
        <dbReference type="ARBA" id="ARBA00022840"/>
    </source>
</evidence>
<dbReference type="PRINTS" id="PR00344">
    <property type="entry name" value="BCTRLSENSOR"/>
</dbReference>
<dbReference type="InterPro" id="IPR003661">
    <property type="entry name" value="HisK_dim/P_dom"/>
</dbReference>
<evidence type="ECO:0000256" key="8">
    <source>
        <dbReference type="ARBA" id="ARBA00023012"/>
    </source>
</evidence>
<proteinExistence type="predicted"/>
<evidence type="ECO:0000313" key="12">
    <source>
        <dbReference type="Proteomes" id="UP000186143"/>
    </source>
</evidence>
<protein>
    <recommendedName>
        <fullName evidence="2">histidine kinase</fullName>
        <ecNumber evidence="2">2.7.13.3</ecNumber>
    </recommendedName>
</protein>
<keyword evidence="3" id="KW-0597">Phosphoprotein</keyword>
<dbReference type="InterPro" id="IPR036890">
    <property type="entry name" value="HATPase_C_sf"/>
</dbReference>
<keyword evidence="6 11" id="KW-0418">Kinase</keyword>
<organism evidence="11 12">
    <name type="scientific">Xaviernesmea rhizosphaerae</name>
    <dbReference type="NCBI Taxonomy" id="1672749"/>
    <lineage>
        <taxon>Bacteria</taxon>
        <taxon>Pseudomonadati</taxon>
        <taxon>Pseudomonadota</taxon>
        <taxon>Alphaproteobacteria</taxon>
        <taxon>Hyphomicrobiales</taxon>
        <taxon>Rhizobiaceae</taxon>
        <taxon>Rhizobium/Agrobacterium group</taxon>
        <taxon>Xaviernesmea</taxon>
    </lineage>
</organism>
<dbReference type="RefSeq" id="WP_075633387.1">
    <property type="nucleotide sequence ID" value="NZ_MKIO01000020.1"/>
</dbReference>
<dbReference type="InterPro" id="IPR003594">
    <property type="entry name" value="HATPase_dom"/>
</dbReference>
<feature type="transmembrane region" description="Helical" evidence="9">
    <location>
        <begin position="12"/>
        <end position="30"/>
    </location>
</feature>
<dbReference type="Gene3D" id="3.30.565.10">
    <property type="entry name" value="Histidine kinase-like ATPase, C-terminal domain"/>
    <property type="match status" value="1"/>
</dbReference>
<keyword evidence="11" id="KW-0723">Serine/threonine-protein kinase</keyword>
<reference evidence="11 12" key="1">
    <citation type="submission" date="2016-09" db="EMBL/GenBank/DDBJ databases">
        <title>Rhizobium sp. nov., a novel species isolated from the rice rhizosphere.</title>
        <authorList>
            <person name="Zhao J."/>
            <person name="Zhang X."/>
        </authorList>
    </citation>
    <scope>NUCLEOTIDE SEQUENCE [LARGE SCALE GENOMIC DNA]</scope>
    <source>
        <strain evidence="11 12">MH17</strain>
    </source>
</reference>
<keyword evidence="9" id="KW-0472">Membrane</keyword>